<evidence type="ECO:0000259" key="9">
    <source>
        <dbReference type="PROSITE" id="PS50893"/>
    </source>
</evidence>
<dbReference type="InterPro" id="IPR050352">
    <property type="entry name" value="ABCG_transporters"/>
</dbReference>
<keyword evidence="7" id="KW-0472">Membrane</keyword>
<keyword evidence="11" id="KW-1185">Reference proteome</keyword>
<dbReference type="PROSITE" id="PS00211">
    <property type="entry name" value="ABC_TRANSPORTER_1"/>
    <property type="match status" value="1"/>
</dbReference>
<dbReference type="eggNOG" id="KOG0061">
    <property type="taxonomic scope" value="Eukaryota"/>
</dbReference>
<dbReference type="InterPro" id="IPR027417">
    <property type="entry name" value="P-loop_NTPase"/>
</dbReference>
<evidence type="ECO:0000256" key="3">
    <source>
        <dbReference type="ARBA" id="ARBA00022692"/>
    </source>
</evidence>
<dbReference type="AlphaFoldDB" id="F0Y2X1"/>
<dbReference type="GeneID" id="20219765"/>
<feature type="compositionally biased region" description="Basic and acidic residues" evidence="8">
    <location>
        <begin position="71"/>
        <end position="80"/>
    </location>
</feature>
<dbReference type="GO" id="GO:0005524">
    <property type="term" value="F:ATP binding"/>
    <property type="evidence" value="ECO:0007669"/>
    <property type="project" value="UniProtKB-KW"/>
</dbReference>
<dbReference type="KEGG" id="aaf:AURANDRAFT_23498"/>
<feature type="non-terminal residue" evidence="10">
    <location>
        <position position="350"/>
    </location>
</feature>
<dbReference type="Pfam" id="PF00005">
    <property type="entry name" value="ABC_tran"/>
    <property type="match status" value="1"/>
</dbReference>
<evidence type="ECO:0000256" key="5">
    <source>
        <dbReference type="ARBA" id="ARBA00022840"/>
    </source>
</evidence>
<evidence type="ECO:0000256" key="7">
    <source>
        <dbReference type="ARBA" id="ARBA00023136"/>
    </source>
</evidence>
<dbReference type="FunFam" id="3.40.50.300:FF:000367">
    <property type="entry name" value="ABC transporter G family member 24"/>
    <property type="match status" value="1"/>
</dbReference>
<accession>F0Y2X1</accession>
<dbReference type="InterPro" id="IPR043926">
    <property type="entry name" value="ABCG_dom"/>
</dbReference>
<keyword evidence="6" id="KW-1133">Transmembrane helix</keyword>
<organism evidence="11">
    <name type="scientific">Aureococcus anophagefferens</name>
    <name type="common">Harmful bloom alga</name>
    <dbReference type="NCBI Taxonomy" id="44056"/>
    <lineage>
        <taxon>Eukaryota</taxon>
        <taxon>Sar</taxon>
        <taxon>Stramenopiles</taxon>
        <taxon>Ochrophyta</taxon>
        <taxon>Pelagophyceae</taxon>
        <taxon>Pelagomonadales</taxon>
        <taxon>Pelagomonadaceae</taxon>
        <taxon>Aureococcus</taxon>
    </lineage>
</organism>
<keyword evidence="2" id="KW-0813">Transport</keyword>
<feature type="region of interest" description="Disordered" evidence="8">
    <location>
        <begin position="42"/>
        <end position="80"/>
    </location>
</feature>
<evidence type="ECO:0000256" key="1">
    <source>
        <dbReference type="ARBA" id="ARBA00004141"/>
    </source>
</evidence>
<keyword evidence="5" id="KW-0067">ATP-binding</keyword>
<dbReference type="InParanoid" id="F0Y2X1"/>
<dbReference type="SMART" id="SM00382">
    <property type="entry name" value="AAA"/>
    <property type="match status" value="1"/>
</dbReference>
<evidence type="ECO:0000313" key="11">
    <source>
        <dbReference type="Proteomes" id="UP000002729"/>
    </source>
</evidence>
<dbReference type="PANTHER" id="PTHR48041:SF91">
    <property type="entry name" value="ABC TRANSPORTER G FAMILY MEMBER 28"/>
    <property type="match status" value="1"/>
</dbReference>
<dbReference type="PROSITE" id="PS50893">
    <property type="entry name" value="ABC_TRANSPORTER_2"/>
    <property type="match status" value="1"/>
</dbReference>
<evidence type="ECO:0000256" key="6">
    <source>
        <dbReference type="ARBA" id="ARBA00022989"/>
    </source>
</evidence>
<dbReference type="GO" id="GO:0016020">
    <property type="term" value="C:membrane"/>
    <property type="evidence" value="ECO:0007669"/>
    <property type="project" value="UniProtKB-SubCell"/>
</dbReference>
<dbReference type="OrthoDB" id="66620at2759"/>
<dbReference type="Pfam" id="PF19055">
    <property type="entry name" value="ABC2_membrane_7"/>
    <property type="match status" value="1"/>
</dbReference>
<dbReference type="PANTHER" id="PTHR48041">
    <property type="entry name" value="ABC TRANSPORTER G FAMILY MEMBER 28"/>
    <property type="match status" value="1"/>
</dbReference>
<dbReference type="SUPFAM" id="SSF52540">
    <property type="entry name" value="P-loop containing nucleoside triphosphate hydrolases"/>
    <property type="match status" value="1"/>
</dbReference>
<sequence>MLYHSSRLVRAELRRFRERQRETLEAGLDAILDRRAAARGSSLLGEAPPAAGDDDDRSSTSTNPFVVDDDDRARDLPSLPRKAEAERIDVGFADLGLEVRAEGRRLRVLDGATGDARSGRVLAVMGPSGAGKTSLLCVLAGRGDVRASVSGALSVNGETTPSLRGLRSVIGFVPQEDTMCTELTVNEILLFSAATRLPRASSSAFRRAVVRDVLRVLRIERLRHAVVGDAVRRGISGGQRKRVNVGIELVADPTLLFADEPTSGLDSATSLDVVGALHAMARRGSTVAVVLHQPSMQIYTLFDDVLLLAPGGRTAYLGAPGAASAWFENLGFGVPPDWSPPDFFMQILAL</sequence>
<keyword evidence="3" id="KW-0812">Transmembrane</keyword>
<keyword evidence="4" id="KW-0547">Nucleotide-binding</keyword>
<dbReference type="GO" id="GO:0016887">
    <property type="term" value="F:ATP hydrolysis activity"/>
    <property type="evidence" value="ECO:0007669"/>
    <property type="project" value="InterPro"/>
</dbReference>
<dbReference type="OMA" id="PPNMERS"/>
<dbReference type="EMBL" id="GL833124">
    <property type="protein sequence ID" value="EGB10348.1"/>
    <property type="molecule type" value="Genomic_DNA"/>
</dbReference>
<dbReference type="Proteomes" id="UP000002729">
    <property type="component" value="Unassembled WGS sequence"/>
</dbReference>
<gene>
    <name evidence="10" type="primary">ABC6</name>
    <name evidence="10" type="ORF">AURANDRAFT_23498</name>
</gene>
<evidence type="ECO:0000256" key="4">
    <source>
        <dbReference type="ARBA" id="ARBA00022741"/>
    </source>
</evidence>
<reference evidence="10 11" key="1">
    <citation type="journal article" date="2011" name="Proc. Natl. Acad. Sci. U.S.A.">
        <title>Niche of harmful alga Aureococcus anophagefferens revealed through ecogenomics.</title>
        <authorList>
            <person name="Gobler C.J."/>
            <person name="Berry D.L."/>
            <person name="Dyhrman S.T."/>
            <person name="Wilhelm S.W."/>
            <person name="Salamov A."/>
            <person name="Lobanov A.V."/>
            <person name="Zhang Y."/>
            <person name="Collier J.L."/>
            <person name="Wurch L.L."/>
            <person name="Kustka A.B."/>
            <person name="Dill B.D."/>
            <person name="Shah M."/>
            <person name="VerBerkmoes N.C."/>
            <person name="Kuo A."/>
            <person name="Terry A."/>
            <person name="Pangilinan J."/>
            <person name="Lindquist E.A."/>
            <person name="Lucas S."/>
            <person name="Paulsen I.T."/>
            <person name="Hattenrath-Lehmann T.K."/>
            <person name="Talmage S.C."/>
            <person name="Walker E.A."/>
            <person name="Koch F."/>
            <person name="Burson A.M."/>
            <person name="Marcoval M.A."/>
            <person name="Tang Y.Z."/>
            <person name="Lecleir G.R."/>
            <person name="Coyne K.J."/>
            <person name="Berg G.M."/>
            <person name="Bertrand E.M."/>
            <person name="Saito M.A."/>
            <person name="Gladyshev V.N."/>
            <person name="Grigoriev I.V."/>
        </authorList>
    </citation>
    <scope>NUCLEOTIDE SEQUENCE [LARGE SCALE GENOMIC DNA]</scope>
    <source>
        <strain evidence="11">CCMP 1984</strain>
    </source>
</reference>
<name>F0Y2X1_AURAN</name>
<dbReference type="InterPro" id="IPR003439">
    <property type="entry name" value="ABC_transporter-like_ATP-bd"/>
</dbReference>
<protein>
    <submittedName>
        <fullName evidence="10">Putative ABC transporter</fullName>
    </submittedName>
</protein>
<proteinExistence type="predicted"/>
<dbReference type="InterPro" id="IPR017871">
    <property type="entry name" value="ABC_transporter-like_CS"/>
</dbReference>
<evidence type="ECO:0000256" key="2">
    <source>
        <dbReference type="ARBA" id="ARBA00022448"/>
    </source>
</evidence>
<dbReference type="GO" id="GO:0140359">
    <property type="term" value="F:ABC-type transporter activity"/>
    <property type="evidence" value="ECO:0007669"/>
    <property type="project" value="InterPro"/>
</dbReference>
<dbReference type="InterPro" id="IPR003593">
    <property type="entry name" value="AAA+_ATPase"/>
</dbReference>
<evidence type="ECO:0000313" key="10">
    <source>
        <dbReference type="EMBL" id="EGB10348.1"/>
    </source>
</evidence>
<dbReference type="RefSeq" id="XP_009035153.1">
    <property type="nucleotide sequence ID" value="XM_009036905.1"/>
</dbReference>
<feature type="domain" description="ABC transporter" evidence="9">
    <location>
        <begin position="90"/>
        <end position="336"/>
    </location>
</feature>
<evidence type="ECO:0000256" key="8">
    <source>
        <dbReference type="SAM" id="MobiDB-lite"/>
    </source>
</evidence>
<comment type="subcellular location">
    <subcellularLocation>
        <location evidence="1">Membrane</location>
        <topology evidence="1">Multi-pass membrane protein</topology>
    </subcellularLocation>
</comment>
<dbReference type="FunCoup" id="F0Y2X1">
    <property type="interactions" value="55"/>
</dbReference>
<dbReference type="Gene3D" id="3.40.50.300">
    <property type="entry name" value="P-loop containing nucleotide triphosphate hydrolases"/>
    <property type="match status" value="1"/>
</dbReference>